<dbReference type="Proteomes" id="UP001066276">
    <property type="component" value="Chromosome 3_2"/>
</dbReference>
<accession>A0AAV7TNZ1</accession>
<evidence type="ECO:0000313" key="1">
    <source>
        <dbReference type="EMBL" id="KAJ1178347.1"/>
    </source>
</evidence>
<comment type="caution">
    <text evidence="1">The sequence shown here is derived from an EMBL/GenBank/DDBJ whole genome shotgun (WGS) entry which is preliminary data.</text>
</comment>
<reference evidence="1" key="1">
    <citation type="journal article" date="2022" name="bioRxiv">
        <title>Sequencing and chromosome-scale assembly of the giantPleurodeles waltlgenome.</title>
        <authorList>
            <person name="Brown T."/>
            <person name="Elewa A."/>
            <person name="Iarovenko S."/>
            <person name="Subramanian E."/>
            <person name="Araus A.J."/>
            <person name="Petzold A."/>
            <person name="Susuki M."/>
            <person name="Suzuki K.-i.T."/>
            <person name="Hayashi T."/>
            <person name="Toyoda A."/>
            <person name="Oliveira C."/>
            <person name="Osipova E."/>
            <person name="Leigh N.D."/>
            <person name="Simon A."/>
            <person name="Yun M.H."/>
        </authorList>
    </citation>
    <scope>NUCLEOTIDE SEQUENCE</scope>
    <source>
        <strain evidence="1">20211129_DDA</strain>
        <tissue evidence="1">Liver</tissue>
    </source>
</reference>
<protein>
    <submittedName>
        <fullName evidence="1">Uncharacterized protein</fullName>
    </submittedName>
</protein>
<sequence length="148" mass="15840">MDFPELCLRQSSIEQRASSLQRGGLEVHCKRPRRSLAALAGVLPLGSPKDRTPAGRALRHYAVSIHLGQSGSLLQALAALHDPPCASGSPVTPVAVGPPRPMAVADRDFGIKQTRRPQPHSIVERVGMLVGGLYGPIRPDFGPDLLKF</sequence>
<gene>
    <name evidence="1" type="ORF">NDU88_003593</name>
</gene>
<dbReference type="AlphaFoldDB" id="A0AAV7TNZ1"/>
<name>A0AAV7TNZ1_PLEWA</name>
<organism evidence="1 2">
    <name type="scientific">Pleurodeles waltl</name>
    <name type="common">Iberian ribbed newt</name>
    <dbReference type="NCBI Taxonomy" id="8319"/>
    <lineage>
        <taxon>Eukaryota</taxon>
        <taxon>Metazoa</taxon>
        <taxon>Chordata</taxon>
        <taxon>Craniata</taxon>
        <taxon>Vertebrata</taxon>
        <taxon>Euteleostomi</taxon>
        <taxon>Amphibia</taxon>
        <taxon>Batrachia</taxon>
        <taxon>Caudata</taxon>
        <taxon>Salamandroidea</taxon>
        <taxon>Salamandridae</taxon>
        <taxon>Pleurodelinae</taxon>
        <taxon>Pleurodeles</taxon>
    </lineage>
</organism>
<keyword evidence="2" id="KW-1185">Reference proteome</keyword>
<dbReference type="EMBL" id="JANPWB010000006">
    <property type="protein sequence ID" value="KAJ1178347.1"/>
    <property type="molecule type" value="Genomic_DNA"/>
</dbReference>
<evidence type="ECO:0000313" key="2">
    <source>
        <dbReference type="Proteomes" id="UP001066276"/>
    </source>
</evidence>
<proteinExistence type="predicted"/>